<dbReference type="InterPro" id="IPR008254">
    <property type="entry name" value="Flavodoxin/NO_synth"/>
</dbReference>
<dbReference type="InterPro" id="IPR029039">
    <property type="entry name" value="Flavoprotein-like_sf"/>
</dbReference>
<dbReference type="SUPFAM" id="SSF52218">
    <property type="entry name" value="Flavoproteins"/>
    <property type="match status" value="1"/>
</dbReference>
<reference evidence="9" key="1">
    <citation type="journal article" date="2021" name="mSystems">
        <title>Bacteria and Archaea Synergistically Convert Glycine Betaine to Biogenic Methane in the Formosa Cold Seep of the South China Sea.</title>
        <authorList>
            <person name="Li L."/>
            <person name="Zhang W."/>
            <person name="Zhang S."/>
            <person name="Song L."/>
            <person name="Sun Q."/>
            <person name="Zhang H."/>
            <person name="Xiang H."/>
            <person name="Dong X."/>
        </authorList>
    </citation>
    <scope>NUCLEOTIDE SEQUENCE</scope>
    <source>
        <strain evidence="9">ZWT</strain>
    </source>
</reference>
<evidence type="ECO:0000259" key="8">
    <source>
        <dbReference type="PROSITE" id="PS50902"/>
    </source>
</evidence>
<keyword evidence="6 7" id="KW-0249">Electron transport</keyword>
<dbReference type="AlphaFoldDB" id="A0A9J6P2R1"/>
<dbReference type="EMBL" id="JAGSOJ010000002">
    <property type="protein sequence ID" value="MCM1990353.1"/>
    <property type="molecule type" value="Genomic_DNA"/>
</dbReference>
<dbReference type="PROSITE" id="PS00201">
    <property type="entry name" value="FLAVODOXIN"/>
    <property type="match status" value="1"/>
</dbReference>
<gene>
    <name evidence="9" type="ORF">KDK92_11460</name>
</gene>
<evidence type="ECO:0000256" key="7">
    <source>
        <dbReference type="RuleBase" id="RU367037"/>
    </source>
</evidence>
<dbReference type="PROSITE" id="PS50902">
    <property type="entry name" value="FLAVODOXIN_LIKE"/>
    <property type="match status" value="1"/>
</dbReference>
<name>A0A9J6P2R1_9CLOT</name>
<dbReference type="GO" id="GO:0010181">
    <property type="term" value="F:FMN binding"/>
    <property type="evidence" value="ECO:0007669"/>
    <property type="project" value="UniProtKB-UniRule"/>
</dbReference>
<dbReference type="NCBIfam" id="TIGR01753">
    <property type="entry name" value="flav_short"/>
    <property type="match status" value="1"/>
</dbReference>
<comment type="cofactor">
    <cofactor evidence="1 7">
        <name>FMN</name>
        <dbReference type="ChEBI" id="CHEBI:58210"/>
    </cofactor>
</comment>
<evidence type="ECO:0000313" key="9">
    <source>
        <dbReference type="EMBL" id="MCM1990353.1"/>
    </source>
</evidence>
<keyword evidence="4 7" id="KW-0285">Flavoprotein</keyword>
<sequence length="139" mass="15208">MSKINVIYWSGTGNTEMMANAIADGTKEAGNEVNVIHVGEATIDDANNCDVLVLGCSSMGDEVLEEGEMEPYMESIDGKIGGKKIALFGSYGWGDGRWMREWQERVEDNGAILLEDGLILNETPDDEGLAQCREFGKRL</sequence>
<dbReference type="Proteomes" id="UP001056429">
    <property type="component" value="Unassembled WGS sequence"/>
</dbReference>
<protein>
    <recommendedName>
        <fullName evidence="7">Flavodoxin</fullName>
    </recommendedName>
</protein>
<keyword evidence="10" id="KW-1185">Reference proteome</keyword>
<dbReference type="RefSeq" id="WP_250859390.1">
    <property type="nucleotide sequence ID" value="NZ_JAGSOJ010000002.1"/>
</dbReference>
<proteinExistence type="inferred from homology"/>
<evidence type="ECO:0000256" key="2">
    <source>
        <dbReference type="ARBA" id="ARBA00005267"/>
    </source>
</evidence>
<feature type="domain" description="Flavodoxin-like" evidence="8">
    <location>
        <begin position="4"/>
        <end position="139"/>
    </location>
</feature>
<dbReference type="Gene3D" id="3.40.50.360">
    <property type="match status" value="1"/>
</dbReference>
<dbReference type="Pfam" id="PF00258">
    <property type="entry name" value="Flavodoxin_1"/>
    <property type="match status" value="1"/>
</dbReference>
<dbReference type="GO" id="GO:0009055">
    <property type="term" value="F:electron transfer activity"/>
    <property type="evidence" value="ECO:0007669"/>
    <property type="project" value="UniProtKB-UniRule"/>
</dbReference>
<evidence type="ECO:0000256" key="5">
    <source>
        <dbReference type="ARBA" id="ARBA00022643"/>
    </source>
</evidence>
<keyword evidence="5 7" id="KW-0288">FMN</keyword>
<dbReference type="PANTHER" id="PTHR43717:SF1">
    <property type="entry name" value="ANAEROBIC NITRIC OXIDE REDUCTASE FLAVORUBREDOXIN"/>
    <property type="match status" value="1"/>
</dbReference>
<evidence type="ECO:0000313" key="10">
    <source>
        <dbReference type="Proteomes" id="UP001056429"/>
    </source>
</evidence>
<evidence type="ECO:0000256" key="3">
    <source>
        <dbReference type="ARBA" id="ARBA00022448"/>
    </source>
</evidence>
<dbReference type="PANTHER" id="PTHR43717">
    <property type="entry name" value="ANAEROBIC NITRIC OXIDE REDUCTASE FLAVORUBREDOXIN"/>
    <property type="match status" value="1"/>
</dbReference>
<keyword evidence="3 7" id="KW-0813">Transport</keyword>
<evidence type="ECO:0000256" key="1">
    <source>
        <dbReference type="ARBA" id="ARBA00001917"/>
    </source>
</evidence>
<comment type="function">
    <text evidence="7">Low-potential electron donor to a number of redox enzymes.</text>
</comment>
<dbReference type="InterPro" id="IPR010087">
    <property type="entry name" value="Flav_short"/>
</dbReference>
<organism evidence="9 10">
    <name type="scientific">Oceanirhabdus seepicola</name>
    <dbReference type="NCBI Taxonomy" id="2828781"/>
    <lineage>
        <taxon>Bacteria</taxon>
        <taxon>Bacillati</taxon>
        <taxon>Bacillota</taxon>
        <taxon>Clostridia</taxon>
        <taxon>Eubacteriales</taxon>
        <taxon>Clostridiaceae</taxon>
        <taxon>Oceanirhabdus</taxon>
    </lineage>
</organism>
<dbReference type="InterPro" id="IPR001226">
    <property type="entry name" value="Flavodoxin_CS"/>
</dbReference>
<evidence type="ECO:0000256" key="4">
    <source>
        <dbReference type="ARBA" id="ARBA00022630"/>
    </source>
</evidence>
<dbReference type="GO" id="GO:0016651">
    <property type="term" value="F:oxidoreductase activity, acting on NAD(P)H"/>
    <property type="evidence" value="ECO:0007669"/>
    <property type="project" value="UniProtKB-ARBA"/>
</dbReference>
<reference evidence="9" key="2">
    <citation type="submission" date="2021-04" db="EMBL/GenBank/DDBJ databases">
        <authorList>
            <person name="Dong X."/>
        </authorList>
    </citation>
    <scope>NUCLEOTIDE SEQUENCE</scope>
    <source>
        <strain evidence="9">ZWT</strain>
    </source>
</reference>
<evidence type="ECO:0000256" key="6">
    <source>
        <dbReference type="ARBA" id="ARBA00022982"/>
    </source>
</evidence>
<accession>A0A9J6P2R1</accession>
<comment type="caution">
    <text evidence="9">The sequence shown here is derived from an EMBL/GenBank/DDBJ whole genome shotgun (WGS) entry which is preliminary data.</text>
</comment>
<dbReference type="CDD" id="cd00133">
    <property type="entry name" value="PTS_IIB"/>
    <property type="match status" value="1"/>
</dbReference>
<dbReference type="NCBIfam" id="NF004049">
    <property type="entry name" value="PRK05568.1"/>
    <property type="match status" value="1"/>
</dbReference>
<comment type="similarity">
    <text evidence="2 7">Belongs to the flavodoxin family.</text>
</comment>